<keyword evidence="1" id="KW-0678">Repressor</keyword>
<evidence type="ECO:0000256" key="1">
    <source>
        <dbReference type="ARBA" id="ARBA00022491"/>
    </source>
</evidence>
<accession>B9Y6K1</accession>
<evidence type="ECO:0000313" key="7">
    <source>
        <dbReference type="Proteomes" id="UP000005950"/>
    </source>
</evidence>
<dbReference type="InterPro" id="IPR009061">
    <property type="entry name" value="DNA-bd_dom_put_sf"/>
</dbReference>
<name>B9Y6K1_9FIRM</name>
<dbReference type="SMART" id="SM00422">
    <property type="entry name" value="HTH_MERR"/>
    <property type="match status" value="1"/>
</dbReference>
<dbReference type="SUPFAM" id="SSF55136">
    <property type="entry name" value="Probable bacterial effector-binding domain"/>
    <property type="match status" value="1"/>
</dbReference>
<dbReference type="STRING" id="545696.HOLDEFILI_01442"/>
<evidence type="ECO:0000259" key="5">
    <source>
        <dbReference type="PROSITE" id="PS50937"/>
    </source>
</evidence>
<dbReference type="GO" id="GO:0003677">
    <property type="term" value="F:DNA binding"/>
    <property type="evidence" value="ECO:0007669"/>
    <property type="project" value="UniProtKB-KW"/>
</dbReference>
<dbReference type="PROSITE" id="PS50937">
    <property type="entry name" value="HTH_MERR_2"/>
    <property type="match status" value="1"/>
</dbReference>
<feature type="domain" description="HTH merR-type" evidence="5">
    <location>
        <begin position="29"/>
        <end position="98"/>
    </location>
</feature>
<keyword evidence="4" id="KW-0804">Transcription</keyword>
<evidence type="ECO:0000256" key="2">
    <source>
        <dbReference type="ARBA" id="ARBA00023015"/>
    </source>
</evidence>
<dbReference type="EMBL" id="ACCF01000082">
    <property type="protein sequence ID" value="EEF68424.1"/>
    <property type="molecule type" value="Genomic_DNA"/>
</dbReference>
<sequence>MRQTAGWLIIKPTKFQTRNQVTSMEEKEIYTITEFAEMFRITRQTLIHYDKIGLFKPAKINDNGYRLYEHSQKPKMIEIMQLKDAGMSLSDIMEVMKKNNADSILALFDTQIAKLDDQILELQMKKLITHHRKMYYQSLFGKYELNKIFVSEEQERTAFFAPFDLSLEEDAMIDAAYRKCVELTLQHTNIQFEGCGVLFRKGACHSADPYRDSGVFFIIENISADHSNVITLSGGMKVKKYFYGNPGQFELLCDVMQYIDDHHYEVTGNIILHNIVENYYIAGKNDLSMLEVPVRKLP</sequence>
<evidence type="ECO:0000256" key="4">
    <source>
        <dbReference type="ARBA" id="ARBA00023163"/>
    </source>
</evidence>
<dbReference type="InterPro" id="IPR047057">
    <property type="entry name" value="MerR_fam"/>
</dbReference>
<dbReference type="PANTHER" id="PTHR30204">
    <property type="entry name" value="REDOX-CYCLING DRUG-SENSING TRANSCRIPTIONAL ACTIVATOR SOXR"/>
    <property type="match status" value="1"/>
</dbReference>
<keyword evidence="2" id="KW-0805">Transcription regulation</keyword>
<gene>
    <name evidence="6" type="ORF">HOLDEFILI_01442</name>
</gene>
<organism evidence="6 7">
    <name type="scientific">Holdemania filiformis DSM 12042</name>
    <dbReference type="NCBI Taxonomy" id="545696"/>
    <lineage>
        <taxon>Bacteria</taxon>
        <taxon>Bacillati</taxon>
        <taxon>Bacillota</taxon>
        <taxon>Erysipelotrichia</taxon>
        <taxon>Erysipelotrichales</taxon>
        <taxon>Erysipelotrichaceae</taxon>
        <taxon>Holdemania</taxon>
    </lineage>
</organism>
<dbReference type="AlphaFoldDB" id="B9Y6K1"/>
<dbReference type="InterPro" id="IPR011256">
    <property type="entry name" value="Reg_factor_effector_dom_sf"/>
</dbReference>
<dbReference type="SUPFAM" id="SSF46955">
    <property type="entry name" value="Putative DNA-binding domain"/>
    <property type="match status" value="1"/>
</dbReference>
<evidence type="ECO:0000256" key="3">
    <source>
        <dbReference type="ARBA" id="ARBA00023125"/>
    </source>
</evidence>
<proteinExistence type="predicted"/>
<dbReference type="Pfam" id="PF13411">
    <property type="entry name" value="MerR_1"/>
    <property type="match status" value="1"/>
</dbReference>
<reference evidence="6 7" key="1">
    <citation type="submission" date="2008-12" db="EMBL/GenBank/DDBJ databases">
        <authorList>
            <person name="Fulton L."/>
            <person name="Clifton S."/>
            <person name="Fulton B."/>
            <person name="Xu J."/>
            <person name="Minx P."/>
            <person name="Pepin K.H."/>
            <person name="Johnson M."/>
            <person name="Bhonagiri V."/>
            <person name="Nash W.E."/>
            <person name="Mardis E.R."/>
            <person name="Wilson R.K."/>
        </authorList>
    </citation>
    <scope>NUCLEOTIDE SEQUENCE [LARGE SCALE GENOMIC DNA]</scope>
    <source>
        <strain evidence="6 7">DSM 12042</strain>
    </source>
</reference>
<protein>
    <submittedName>
        <fullName evidence="6">Transcriptional regulator, MerR family</fullName>
    </submittedName>
</protein>
<dbReference type="PANTHER" id="PTHR30204:SF69">
    <property type="entry name" value="MERR-FAMILY TRANSCRIPTIONAL REGULATOR"/>
    <property type="match status" value="1"/>
</dbReference>
<dbReference type="Gene3D" id="1.10.1660.10">
    <property type="match status" value="1"/>
</dbReference>
<evidence type="ECO:0000313" key="6">
    <source>
        <dbReference type="EMBL" id="EEF68424.1"/>
    </source>
</evidence>
<dbReference type="Proteomes" id="UP000005950">
    <property type="component" value="Unassembled WGS sequence"/>
</dbReference>
<dbReference type="HOGENOM" id="CLU_065103_0_0_9"/>
<dbReference type="InterPro" id="IPR000551">
    <property type="entry name" value="MerR-type_HTH_dom"/>
</dbReference>
<dbReference type="GO" id="GO:0003700">
    <property type="term" value="F:DNA-binding transcription factor activity"/>
    <property type="evidence" value="ECO:0007669"/>
    <property type="project" value="InterPro"/>
</dbReference>
<comment type="caution">
    <text evidence="6">The sequence shown here is derived from an EMBL/GenBank/DDBJ whole genome shotgun (WGS) entry which is preliminary data.</text>
</comment>
<dbReference type="Gene3D" id="3.20.80.10">
    <property type="entry name" value="Regulatory factor, effector binding domain"/>
    <property type="match status" value="1"/>
</dbReference>
<dbReference type="eggNOG" id="COG0789">
    <property type="taxonomic scope" value="Bacteria"/>
</dbReference>
<reference evidence="6 7" key="2">
    <citation type="submission" date="2009-02" db="EMBL/GenBank/DDBJ databases">
        <title>Draft genome sequence of Holdemania filiformis DSM 12042.</title>
        <authorList>
            <person name="Sudarsanam P."/>
            <person name="Ley R."/>
            <person name="Guruge J."/>
            <person name="Turnbaugh P.J."/>
            <person name="Mahowald M."/>
            <person name="Liep D."/>
            <person name="Gordon J."/>
        </authorList>
    </citation>
    <scope>NUCLEOTIDE SEQUENCE [LARGE SCALE GENOMIC DNA]</scope>
    <source>
        <strain evidence="6 7">DSM 12042</strain>
    </source>
</reference>
<keyword evidence="3" id="KW-0238">DNA-binding</keyword>